<gene>
    <name evidence="1" type="ORF">OG913_18645</name>
</gene>
<accession>A0ABZ1T2A8</accession>
<sequence length="170" mass="19006">MAVAGRRLRKALLLFMIPLALLILAALLVNLVASSWAGRPLIVDERAVRQVQGIGRQMGEATAQRTQSDYMISRRYLFLAVDGMNMSDALERRADLLVSRGWKVENDRTPDAIHLESDELEAYLTLSPLDAYLAQVGFDDYRVKEVATRVRKQSGPSATILVAVLEHTWP</sequence>
<dbReference type="EMBL" id="CP108085">
    <property type="protein sequence ID" value="WUP78927.1"/>
    <property type="molecule type" value="Genomic_DNA"/>
</dbReference>
<evidence type="ECO:0008006" key="3">
    <source>
        <dbReference type="Google" id="ProtNLM"/>
    </source>
</evidence>
<evidence type="ECO:0000313" key="2">
    <source>
        <dbReference type="Proteomes" id="UP001432011"/>
    </source>
</evidence>
<dbReference type="RefSeq" id="WP_142647169.1">
    <property type="nucleotide sequence ID" value="NZ_CP108085.1"/>
</dbReference>
<protein>
    <recommendedName>
        <fullName evidence="3">ABC transporter permease</fullName>
    </recommendedName>
</protein>
<evidence type="ECO:0000313" key="1">
    <source>
        <dbReference type="EMBL" id="WUP78927.1"/>
    </source>
</evidence>
<keyword evidence="2" id="KW-1185">Reference proteome</keyword>
<organism evidence="1 2">
    <name type="scientific">Microbispora hainanensis</name>
    <dbReference type="NCBI Taxonomy" id="568844"/>
    <lineage>
        <taxon>Bacteria</taxon>
        <taxon>Bacillati</taxon>
        <taxon>Actinomycetota</taxon>
        <taxon>Actinomycetes</taxon>
        <taxon>Streptosporangiales</taxon>
        <taxon>Streptosporangiaceae</taxon>
        <taxon>Microbispora</taxon>
    </lineage>
</organism>
<reference evidence="1" key="1">
    <citation type="submission" date="2022-10" db="EMBL/GenBank/DDBJ databases">
        <title>The complete genomes of actinobacterial strains from the NBC collection.</title>
        <authorList>
            <person name="Joergensen T.S."/>
            <person name="Alvarez Arevalo M."/>
            <person name="Sterndorff E.B."/>
            <person name="Faurdal D."/>
            <person name="Vuksanovic O."/>
            <person name="Mourched A.-S."/>
            <person name="Charusanti P."/>
            <person name="Shaw S."/>
            <person name="Blin K."/>
            <person name="Weber T."/>
        </authorList>
    </citation>
    <scope>NUCLEOTIDE SEQUENCE</scope>
    <source>
        <strain evidence="1">NBC_00254</strain>
    </source>
</reference>
<dbReference type="Proteomes" id="UP001432011">
    <property type="component" value="Chromosome"/>
</dbReference>
<name>A0ABZ1T2A8_9ACTN</name>
<proteinExistence type="predicted"/>